<evidence type="ECO:0000256" key="5">
    <source>
        <dbReference type="ARBA" id="ARBA00023136"/>
    </source>
</evidence>
<dbReference type="AlphaFoldDB" id="A0A1W6MHH9"/>
<reference evidence="7 8" key="1">
    <citation type="submission" date="2016-11" db="EMBL/GenBank/DDBJ databases">
        <title>Trade-off between light-utilization and light-protection in marine flavobacteria.</title>
        <authorList>
            <person name="Kumagai Y."/>
        </authorList>
    </citation>
    <scope>NUCLEOTIDE SEQUENCE [LARGE SCALE GENOMIC DNA]</scope>
    <source>
        <strain evidence="7 8">JCM 13191</strain>
    </source>
</reference>
<dbReference type="PANTHER" id="PTHR42723">
    <property type="entry name" value="CHLOROPHYLL SYNTHASE"/>
    <property type="match status" value="1"/>
</dbReference>
<feature type="transmembrane region" description="Helical" evidence="6">
    <location>
        <begin position="7"/>
        <end position="27"/>
    </location>
</feature>
<dbReference type="GO" id="GO:0016765">
    <property type="term" value="F:transferase activity, transferring alkyl or aryl (other than methyl) groups"/>
    <property type="evidence" value="ECO:0007669"/>
    <property type="project" value="InterPro"/>
</dbReference>
<proteinExistence type="predicted"/>
<name>A0A1W6MHH9_9FLAO</name>
<dbReference type="Pfam" id="PF01040">
    <property type="entry name" value="UbiA"/>
    <property type="match status" value="1"/>
</dbReference>
<organism evidence="7 8">
    <name type="scientific">Nonlabens spongiae</name>
    <dbReference type="NCBI Taxonomy" id="331648"/>
    <lineage>
        <taxon>Bacteria</taxon>
        <taxon>Pseudomonadati</taxon>
        <taxon>Bacteroidota</taxon>
        <taxon>Flavobacteriia</taxon>
        <taxon>Flavobacteriales</taxon>
        <taxon>Flavobacteriaceae</taxon>
        <taxon>Nonlabens</taxon>
    </lineage>
</organism>
<keyword evidence="8" id="KW-1185">Reference proteome</keyword>
<sequence length="307" mass="34061">MLTFLKLIRWPNVLMTIVAQVVVYQALIEPSGLLLAMETWELVLLILSTALLTASGNVINDIQDIAVDKINKPDKVIVGKKMTYKSAFSIYMALTITAVVMGFIVANAIDKPILASVFIIVSFTLYSYATTLKSILLVGNILISLLVGLSVLIVGVFEFYPIAEMHSPAQLAAVMKPILYFSFGAFLINLYREWIKDCEDVNGDRLGGRNSMALVLGRQRAARLTSVLIMLTVVVMGYLAVVYFAADQVTLLYWIFLLMAPLSIVGIQLWAADSPAKFHKLSLIMKITMLLGVLFMFFYQADSFSDF</sequence>
<dbReference type="InterPro" id="IPR044878">
    <property type="entry name" value="UbiA_sf"/>
</dbReference>
<keyword evidence="2" id="KW-1003">Cell membrane</keyword>
<comment type="subcellular location">
    <subcellularLocation>
        <location evidence="1">Membrane</location>
        <topology evidence="1">Multi-pass membrane protein</topology>
    </subcellularLocation>
</comment>
<evidence type="ECO:0000313" key="8">
    <source>
        <dbReference type="Proteomes" id="UP000193431"/>
    </source>
</evidence>
<feature type="transmembrane region" description="Helical" evidence="6">
    <location>
        <begin position="39"/>
        <end position="59"/>
    </location>
</feature>
<dbReference type="STRING" id="331648.BST97_02340"/>
<keyword evidence="5 6" id="KW-0472">Membrane</keyword>
<evidence type="ECO:0000256" key="3">
    <source>
        <dbReference type="ARBA" id="ARBA00022692"/>
    </source>
</evidence>
<feature type="transmembrane region" description="Helical" evidence="6">
    <location>
        <begin position="224"/>
        <end position="245"/>
    </location>
</feature>
<protein>
    <submittedName>
        <fullName evidence="7">Prenyltransferase</fullName>
    </submittedName>
</protein>
<feature type="transmembrane region" description="Helical" evidence="6">
    <location>
        <begin position="112"/>
        <end position="129"/>
    </location>
</feature>
<dbReference type="Gene3D" id="1.20.120.1780">
    <property type="entry name" value="UbiA prenyltransferase"/>
    <property type="match status" value="1"/>
</dbReference>
<dbReference type="GO" id="GO:0016020">
    <property type="term" value="C:membrane"/>
    <property type="evidence" value="ECO:0007669"/>
    <property type="project" value="UniProtKB-SubCell"/>
</dbReference>
<accession>A0A1W6MHH9</accession>
<keyword evidence="3 6" id="KW-0812">Transmembrane</keyword>
<dbReference type="Proteomes" id="UP000193431">
    <property type="component" value="Chromosome"/>
</dbReference>
<keyword evidence="4 6" id="KW-1133">Transmembrane helix</keyword>
<dbReference type="CDD" id="cd13961">
    <property type="entry name" value="PT_UbiA_DGGGPS"/>
    <property type="match status" value="1"/>
</dbReference>
<evidence type="ECO:0000256" key="4">
    <source>
        <dbReference type="ARBA" id="ARBA00022989"/>
    </source>
</evidence>
<dbReference type="EMBL" id="CP019344">
    <property type="protein sequence ID" value="ARN76929.1"/>
    <property type="molecule type" value="Genomic_DNA"/>
</dbReference>
<evidence type="ECO:0000256" key="2">
    <source>
        <dbReference type="ARBA" id="ARBA00022475"/>
    </source>
</evidence>
<dbReference type="InterPro" id="IPR050475">
    <property type="entry name" value="Prenyltransferase_related"/>
</dbReference>
<dbReference type="PANTHER" id="PTHR42723:SF1">
    <property type="entry name" value="CHLOROPHYLL SYNTHASE, CHLOROPLASTIC"/>
    <property type="match status" value="1"/>
</dbReference>
<feature type="transmembrane region" description="Helical" evidence="6">
    <location>
        <begin position="88"/>
        <end position="106"/>
    </location>
</feature>
<dbReference type="Gene3D" id="1.10.357.140">
    <property type="entry name" value="UbiA prenyltransferase"/>
    <property type="match status" value="1"/>
</dbReference>
<evidence type="ECO:0000256" key="6">
    <source>
        <dbReference type="SAM" id="Phobius"/>
    </source>
</evidence>
<dbReference type="InterPro" id="IPR000537">
    <property type="entry name" value="UbiA_prenyltransferase"/>
</dbReference>
<feature type="transmembrane region" description="Helical" evidence="6">
    <location>
        <begin position="283"/>
        <end position="301"/>
    </location>
</feature>
<keyword evidence="7" id="KW-0808">Transferase</keyword>
<feature type="transmembrane region" description="Helical" evidence="6">
    <location>
        <begin position="251"/>
        <end position="271"/>
    </location>
</feature>
<evidence type="ECO:0000313" key="7">
    <source>
        <dbReference type="EMBL" id="ARN76929.1"/>
    </source>
</evidence>
<feature type="transmembrane region" description="Helical" evidence="6">
    <location>
        <begin position="136"/>
        <end position="157"/>
    </location>
</feature>
<feature type="transmembrane region" description="Helical" evidence="6">
    <location>
        <begin position="169"/>
        <end position="191"/>
    </location>
</feature>
<evidence type="ECO:0000256" key="1">
    <source>
        <dbReference type="ARBA" id="ARBA00004141"/>
    </source>
</evidence>
<gene>
    <name evidence="7" type="ORF">BST97_02340</name>
</gene>